<gene>
    <name evidence="1" type="ORF">Patl1_07551</name>
</gene>
<proteinExistence type="predicted"/>
<reference evidence="2" key="1">
    <citation type="journal article" date="2023" name="G3 (Bethesda)">
        <title>Genome assembly and association tests identify interacting loci associated with vigor, precocity, and sex in interspecific pistachio rootstocks.</title>
        <authorList>
            <person name="Palmer W."/>
            <person name="Jacygrad E."/>
            <person name="Sagayaradj S."/>
            <person name="Cavanaugh K."/>
            <person name="Han R."/>
            <person name="Bertier L."/>
            <person name="Beede B."/>
            <person name="Kafkas S."/>
            <person name="Golino D."/>
            <person name="Preece J."/>
            <person name="Michelmore R."/>
        </authorList>
    </citation>
    <scope>NUCLEOTIDE SEQUENCE [LARGE SCALE GENOMIC DNA]</scope>
</reference>
<keyword evidence="2" id="KW-1185">Reference proteome</keyword>
<organism evidence="1 2">
    <name type="scientific">Pistacia atlantica</name>
    <dbReference type="NCBI Taxonomy" id="434234"/>
    <lineage>
        <taxon>Eukaryota</taxon>
        <taxon>Viridiplantae</taxon>
        <taxon>Streptophyta</taxon>
        <taxon>Embryophyta</taxon>
        <taxon>Tracheophyta</taxon>
        <taxon>Spermatophyta</taxon>
        <taxon>Magnoliopsida</taxon>
        <taxon>eudicotyledons</taxon>
        <taxon>Gunneridae</taxon>
        <taxon>Pentapetalae</taxon>
        <taxon>rosids</taxon>
        <taxon>malvids</taxon>
        <taxon>Sapindales</taxon>
        <taxon>Anacardiaceae</taxon>
        <taxon>Pistacia</taxon>
    </lineage>
</organism>
<dbReference type="EMBL" id="CM047906">
    <property type="protein sequence ID" value="KAJ0085246.1"/>
    <property type="molecule type" value="Genomic_DNA"/>
</dbReference>
<accession>A0ACC1AHA1</accession>
<dbReference type="Proteomes" id="UP001164250">
    <property type="component" value="Chromosome 10"/>
</dbReference>
<comment type="caution">
    <text evidence="1">The sequence shown here is derived from an EMBL/GenBank/DDBJ whole genome shotgun (WGS) entry which is preliminary data.</text>
</comment>
<evidence type="ECO:0000313" key="1">
    <source>
        <dbReference type="EMBL" id="KAJ0085246.1"/>
    </source>
</evidence>
<protein>
    <submittedName>
        <fullName evidence="1">Uncharacterized protein</fullName>
    </submittedName>
</protein>
<evidence type="ECO:0000313" key="2">
    <source>
        <dbReference type="Proteomes" id="UP001164250"/>
    </source>
</evidence>
<name>A0ACC1AHA1_9ROSI</name>
<sequence length="148" mass="16919">MSEKGLAILAKKNLLSRMKSTNLKRCIHCLVRKQNRVSFKSSPPSRKQGILDLVHSNVYGPMKTKTLGSASYFVTFIDDNSRKPSIYALKTKDQVSDVFKQFHALIERKTGKKLKCIKTDNGGEYLDPFEEYCRQQGIRHQKTPPKTL</sequence>